<feature type="non-terminal residue" evidence="1">
    <location>
        <position position="78"/>
    </location>
</feature>
<reference evidence="1" key="1">
    <citation type="submission" date="2021-06" db="EMBL/GenBank/DDBJ databases">
        <authorList>
            <person name="Kallberg Y."/>
            <person name="Tangrot J."/>
            <person name="Rosling A."/>
        </authorList>
    </citation>
    <scope>NUCLEOTIDE SEQUENCE</scope>
    <source>
        <strain evidence="1">MA461A</strain>
    </source>
</reference>
<gene>
    <name evidence="1" type="ORF">RPERSI_LOCUS20740</name>
</gene>
<keyword evidence="2" id="KW-1185">Reference proteome</keyword>
<evidence type="ECO:0000313" key="2">
    <source>
        <dbReference type="Proteomes" id="UP000789920"/>
    </source>
</evidence>
<dbReference type="EMBL" id="CAJVQC010059156">
    <property type="protein sequence ID" value="CAG8799506.1"/>
    <property type="molecule type" value="Genomic_DNA"/>
</dbReference>
<dbReference type="Proteomes" id="UP000789920">
    <property type="component" value="Unassembled WGS sequence"/>
</dbReference>
<accession>A0ACA9RLA3</accession>
<comment type="caution">
    <text evidence="1">The sequence shown here is derived from an EMBL/GenBank/DDBJ whole genome shotgun (WGS) entry which is preliminary data.</text>
</comment>
<protein>
    <submittedName>
        <fullName evidence="1">20655_t:CDS:1</fullName>
    </submittedName>
</protein>
<evidence type="ECO:0000313" key="1">
    <source>
        <dbReference type="EMBL" id="CAG8799506.1"/>
    </source>
</evidence>
<feature type="non-terminal residue" evidence="1">
    <location>
        <position position="1"/>
    </location>
</feature>
<sequence>DNLSAISESVEEDNGVFDDLINTTKKVLALLEEQKLAGNVKWCKAIKKSFDPVTKLVEDVEKYKRKRTMPLTWKGHTD</sequence>
<organism evidence="1 2">
    <name type="scientific">Racocetra persica</name>
    <dbReference type="NCBI Taxonomy" id="160502"/>
    <lineage>
        <taxon>Eukaryota</taxon>
        <taxon>Fungi</taxon>
        <taxon>Fungi incertae sedis</taxon>
        <taxon>Mucoromycota</taxon>
        <taxon>Glomeromycotina</taxon>
        <taxon>Glomeromycetes</taxon>
        <taxon>Diversisporales</taxon>
        <taxon>Gigasporaceae</taxon>
        <taxon>Racocetra</taxon>
    </lineage>
</organism>
<proteinExistence type="predicted"/>
<name>A0ACA9RLA3_9GLOM</name>